<dbReference type="Proteomes" id="UP001060112">
    <property type="component" value="Chromosome"/>
</dbReference>
<sequence>MREDYNIHTHTTRCHHAVGKDKQYILAAIEADMKTIGFSEHIAYPHVEIPEERMSNSDVQEYLKTMYH</sequence>
<evidence type="ECO:0000313" key="2">
    <source>
        <dbReference type="Proteomes" id="UP001060112"/>
    </source>
</evidence>
<reference evidence="1" key="1">
    <citation type="submission" date="2022-07" db="EMBL/GenBank/DDBJ databases">
        <title>Faecal culturing of patients with breast cancer.</title>
        <authorList>
            <person name="Teng N.M.Y."/>
            <person name="Kiu R."/>
            <person name="Evans R."/>
            <person name="Baker D.J."/>
            <person name="Zenner C."/>
            <person name="Robinson S.D."/>
            <person name="Hall L.J."/>
        </authorList>
    </citation>
    <scope>NUCLEOTIDE SEQUENCE</scope>
    <source>
        <strain evidence="1">LH1062</strain>
    </source>
</reference>
<proteinExistence type="predicted"/>
<dbReference type="RefSeq" id="WP_290141953.1">
    <property type="nucleotide sequence ID" value="NZ_CP101620.1"/>
</dbReference>
<protein>
    <submittedName>
        <fullName evidence="1">PHP domain-containing protein</fullName>
    </submittedName>
</protein>
<keyword evidence="2" id="KW-1185">Reference proteome</keyword>
<evidence type="ECO:0000313" key="1">
    <source>
        <dbReference type="EMBL" id="UTY40529.1"/>
    </source>
</evidence>
<dbReference type="Gene3D" id="3.20.20.140">
    <property type="entry name" value="Metal-dependent hydrolases"/>
    <property type="match status" value="1"/>
</dbReference>
<dbReference type="EMBL" id="CP101620">
    <property type="protein sequence ID" value="UTY40529.1"/>
    <property type="molecule type" value="Genomic_DNA"/>
</dbReference>
<organism evidence="1 2">
    <name type="scientific">Allocoprobacillus halotolerans</name>
    <dbReference type="NCBI Taxonomy" id="2944914"/>
    <lineage>
        <taxon>Bacteria</taxon>
        <taxon>Bacillati</taxon>
        <taxon>Bacillota</taxon>
        <taxon>Erysipelotrichia</taxon>
        <taxon>Erysipelotrichales</taxon>
        <taxon>Erysipelotrichaceae</taxon>
        <taxon>Allocoprobacillus</taxon>
    </lineage>
</organism>
<accession>A0ABY5I817</accession>
<gene>
    <name evidence="1" type="ORF">NMU03_07075</name>
</gene>
<dbReference type="InterPro" id="IPR016195">
    <property type="entry name" value="Pol/histidinol_Pase-like"/>
</dbReference>
<name>A0ABY5I817_9FIRM</name>
<dbReference type="SUPFAM" id="SSF89550">
    <property type="entry name" value="PHP domain-like"/>
    <property type="match status" value="1"/>
</dbReference>